<feature type="transmembrane region" description="Helical" evidence="1">
    <location>
        <begin position="39"/>
        <end position="55"/>
    </location>
</feature>
<evidence type="ECO:0000313" key="2">
    <source>
        <dbReference type="EMBL" id="JAC27979.1"/>
    </source>
</evidence>
<name>A0A023G2L0_AMBTT</name>
<dbReference type="EMBL" id="GBBM01007439">
    <property type="protein sequence ID" value="JAC27979.1"/>
    <property type="molecule type" value="mRNA"/>
</dbReference>
<keyword evidence="1" id="KW-0812">Transmembrane</keyword>
<organism evidence="2">
    <name type="scientific">Amblyomma triste</name>
    <name type="common">Neotropical tick</name>
    <dbReference type="NCBI Taxonomy" id="251400"/>
    <lineage>
        <taxon>Eukaryota</taxon>
        <taxon>Metazoa</taxon>
        <taxon>Ecdysozoa</taxon>
        <taxon>Arthropoda</taxon>
        <taxon>Chelicerata</taxon>
        <taxon>Arachnida</taxon>
        <taxon>Acari</taxon>
        <taxon>Parasitiformes</taxon>
        <taxon>Ixodida</taxon>
        <taxon>Ixodoidea</taxon>
        <taxon>Ixodidae</taxon>
        <taxon>Amblyomminae</taxon>
        <taxon>Amblyomma</taxon>
    </lineage>
</organism>
<keyword evidence="1" id="KW-1133">Transmembrane helix</keyword>
<evidence type="ECO:0000256" key="1">
    <source>
        <dbReference type="SAM" id="Phobius"/>
    </source>
</evidence>
<feature type="transmembrane region" description="Helical" evidence="1">
    <location>
        <begin position="6"/>
        <end position="27"/>
    </location>
</feature>
<proteinExistence type="evidence at transcript level"/>
<protein>
    <submittedName>
        <fullName evidence="2">Uncharacterized protein</fullName>
    </submittedName>
</protein>
<dbReference type="AlphaFoldDB" id="A0A023G2L0"/>
<accession>A0A023G2L0</accession>
<keyword evidence="1" id="KW-0472">Membrane</keyword>
<sequence>MLFWNPVHLLVSFLVLFLHCKSALFLYKYLVNTFVARRFCPFSIPILLISIYSMLLKLSVISALCTLYCRISDLFLAALVRLQEQLSSSKSDPWCQYSFSDTSQHLLPIVFSCCSMLHYSDMSVPFPVKYCSCFPTYILSSFVHPVRYLYFLKACPSLNIDGML</sequence>
<reference evidence="2" key="1">
    <citation type="submission" date="2014-03" db="EMBL/GenBank/DDBJ databases">
        <title>The sialotranscriptome of Amblyomma triste, Amblyomma parvum and Amblyomma cajennense ticks, uncovered by 454-based RNA-seq.</title>
        <authorList>
            <person name="Garcia G.R."/>
            <person name="Gardinassi L.G."/>
            <person name="Ribeiro J.M."/>
            <person name="Anatriello E."/>
            <person name="Ferreira B.R."/>
            <person name="Moreira H.N."/>
            <person name="Mafra C."/>
            <person name="Olegario M.M."/>
            <person name="Szabo P.J."/>
            <person name="Miranda-Santos I.K."/>
            <person name="Maruyama S.R."/>
        </authorList>
    </citation>
    <scope>NUCLEOTIDE SEQUENCE</scope>
    <source>
        <strain evidence="2">Mato Grasso do Sul</strain>
        <tissue evidence="2">Salivary glands</tissue>
    </source>
</reference>